<dbReference type="Proteomes" id="UP000294359">
    <property type="component" value="Chromosome"/>
</dbReference>
<dbReference type="NCBIfam" id="NF004200">
    <property type="entry name" value="PRK05653.1-5"/>
    <property type="match status" value="1"/>
</dbReference>
<name>A0A4P7BL12_9BURK</name>
<dbReference type="EC" id="1.1.1.100" evidence="5"/>
<accession>A0A4P7BL12</accession>
<dbReference type="SMART" id="SM00822">
    <property type="entry name" value="PKS_KR"/>
    <property type="match status" value="1"/>
</dbReference>
<dbReference type="PANTHER" id="PTHR42879:SF2">
    <property type="entry name" value="3-OXOACYL-[ACYL-CARRIER-PROTEIN] REDUCTASE FABG"/>
    <property type="match status" value="1"/>
</dbReference>
<dbReference type="InterPro" id="IPR057326">
    <property type="entry name" value="KR_dom"/>
</dbReference>
<dbReference type="PRINTS" id="PR00080">
    <property type="entry name" value="SDRFAMILY"/>
</dbReference>
<dbReference type="PANTHER" id="PTHR42879">
    <property type="entry name" value="3-OXOACYL-(ACYL-CARRIER-PROTEIN) REDUCTASE"/>
    <property type="match status" value="1"/>
</dbReference>
<keyword evidence="2 5" id="KW-0560">Oxidoreductase</keyword>
<evidence type="ECO:0000259" key="3">
    <source>
        <dbReference type="SMART" id="SM00822"/>
    </source>
</evidence>
<dbReference type="InterPro" id="IPR050259">
    <property type="entry name" value="SDR"/>
</dbReference>
<reference evidence="4" key="1">
    <citation type="journal article" date="2014" name="Int. J. Syst. Evol. Microbiol.">
        <title>Complete genome sequence of Corynebacterium casei LMG S-19264T (=DSM 44701T), isolated from a smear-ripened cheese.</title>
        <authorList>
            <consortium name="US DOE Joint Genome Institute (JGI-PGF)"/>
            <person name="Walter F."/>
            <person name="Albersmeier A."/>
            <person name="Kalinowski J."/>
            <person name="Ruckert C."/>
        </authorList>
    </citation>
    <scope>NUCLEOTIDE SEQUENCE</scope>
    <source>
        <strain evidence="4">KCTC 12344</strain>
    </source>
</reference>
<dbReference type="EMBL" id="BMWW01000002">
    <property type="protein sequence ID" value="GGY81832.1"/>
    <property type="molecule type" value="Genomic_DNA"/>
</dbReference>
<dbReference type="FunFam" id="3.40.50.720:FF:000173">
    <property type="entry name" value="3-oxoacyl-[acyl-carrier protein] reductase"/>
    <property type="match status" value="1"/>
</dbReference>
<dbReference type="GO" id="GO:0004316">
    <property type="term" value="F:3-oxoacyl-[acyl-carrier-protein] reductase (NADPH) activity"/>
    <property type="evidence" value="ECO:0007669"/>
    <property type="project" value="UniProtKB-EC"/>
</dbReference>
<evidence type="ECO:0000313" key="5">
    <source>
        <dbReference type="EMBL" id="QBQ38405.1"/>
    </source>
</evidence>
<dbReference type="SUPFAM" id="SSF51735">
    <property type="entry name" value="NAD(P)-binding Rossmann-fold domains"/>
    <property type="match status" value="1"/>
</dbReference>
<evidence type="ECO:0000256" key="2">
    <source>
        <dbReference type="ARBA" id="ARBA00023002"/>
    </source>
</evidence>
<sequence length="243" mass="25667">MTDPVRKILVTGASRGIGRAIALRLARDGFHVVCHYGNDRQGALDTLALTGGEPGRDLLCFDVSDGDATRTVLDEHVERHGAFWGVVANAGIRADAVFAGMARADWQRVLDVNLSGFFNVVQPLVQPMLRLRDGGRILGVSSLSSSVGVPGQANYSASKAGMEAAARALAVELARRRITVNCILPGYVATDMLDEADLEALAAQVPLRRLGQPDEVAALAGFLCGETAGYITKQSIRIDGGIG</sequence>
<gene>
    <name evidence="4" type="primary">fabG</name>
    <name evidence="5" type="ORF">E1742_21175</name>
    <name evidence="4" type="ORF">GCM10007388_13340</name>
</gene>
<dbReference type="RefSeq" id="WP_134387106.1">
    <property type="nucleotide sequence ID" value="NZ_BMWW01000002.1"/>
</dbReference>
<organism evidence="4 7">
    <name type="scientific">Pseudoduganella plicata</name>
    <dbReference type="NCBI Taxonomy" id="321984"/>
    <lineage>
        <taxon>Bacteria</taxon>
        <taxon>Pseudomonadati</taxon>
        <taxon>Pseudomonadota</taxon>
        <taxon>Betaproteobacteria</taxon>
        <taxon>Burkholderiales</taxon>
        <taxon>Oxalobacteraceae</taxon>
        <taxon>Telluria group</taxon>
        <taxon>Pseudoduganella</taxon>
    </lineage>
</organism>
<dbReference type="Pfam" id="PF13561">
    <property type="entry name" value="adh_short_C2"/>
    <property type="match status" value="1"/>
</dbReference>
<protein>
    <submittedName>
        <fullName evidence="5">3-oxoacyl-ACP reductase FabG</fullName>
        <ecNumber evidence="5">1.1.1.100</ecNumber>
    </submittedName>
    <submittedName>
        <fullName evidence="4">Beta-ketoacyl-ACP reductase</fullName>
    </submittedName>
</protein>
<proteinExistence type="inferred from homology"/>
<reference evidence="4" key="3">
    <citation type="submission" date="2022-12" db="EMBL/GenBank/DDBJ databases">
        <authorList>
            <person name="Sun Q."/>
            <person name="Kim S."/>
        </authorList>
    </citation>
    <scope>NUCLEOTIDE SEQUENCE</scope>
    <source>
        <strain evidence="4">KCTC 12344</strain>
    </source>
</reference>
<dbReference type="PRINTS" id="PR00081">
    <property type="entry name" value="GDHRDH"/>
</dbReference>
<dbReference type="Proteomes" id="UP000619512">
    <property type="component" value="Unassembled WGS sequence"/>
</dbReference>
<keyword evidence="6" id="KW-1185">Reference proteome</keyword>
<dbReference type="Gene3D" id="3.40.50.720">
    <property type="entry name" value="NAD(P)-binding Rossmann-like Domain"/>
    <property type="match status" value="1"/>
</dbReference>
<feature type="domain" description="Ketoreductase" evidence="3">
    <location>
        <begin position="6"/>
        <end position="216"/>
    </location>
</feature>
<dbReference type="InterPro" id="IPR002347">
    <property type="entry name" value="SDR_fam"/>
</dbReference>
<dbReference type="NCBIfam" id="NF009466">
    <property type="entry name" value="PRK12826.1-2"/>
    <property type="match status" value="1"/>
</dbReference>
<evidence type="ECO:0000313" key="6">
    <source>
        <dbReference type="Proteomes" id="UP000294359"/>
    </source>
</evidence>
<evidence type="ECO:0000256" key="1">
    <source>
        <dbReference type="ARBA" id="ARBA00006484"/>
    </source>
</evidence>
<dbReference type="AlphaFoldDB" id="A0A4P7BL12"/>
<dbReference type="InterPro" id="IPR036291">
    <property type="entry name" value="NAD(P)-bd_dom_sf"/>
</dbReference>
<dbReference type="OrthoDB" id="9802564at2"/>
<evidence type="ECO:0000313" key="7">
    <source>
        <dbReference type="Proteomes" id="UP000619512"/>
    </source>
</evidence>
<evidence type="ECO:0000313" key="4">
    <source>
        <dbReference type="EMBL" id="GGY81832.1"/>
    </source>
</evidence>
<comment type="similarity">
    <text evidence="1">Belongs to the short-chain dehydrogenases/reductases (SDR) family.</text>
</comment>
<dbReference type="EMBL" id="CP038026">
    <property type="protein sequence ID" value="QBQ38405.1"/>
    <property type="molecule type" value="Genomic_DNA"/>
</dbReference>
<reference evidence="5 6" key="2">
    <citation type="submission" date="2019-03" db="EMBL/GenBank/DDBJ databases">
        <title>Draft Genome Sequences of Six Type Strains of the Genus Massilia.</title>
        <authorList>
            <person name="Miess H."/>
            <person name="Frediansyhah A."/>
            <person name="Gross H."/>
        </authorList>
    </citation>
    <scope>NUCLEOTIDE SEQUENCE [LARGE SCALE GENOMIC DNA]</scope>
    <source>
        <strain evidence="5 6">DSM 17505</strain>
    </source>
</reference>